<name>A0ABU6K2T2_9RHOO</name>
<comment type="caution">
    <text evidence="1">The sequence shown here is derived from an EMBL/GenBank/DDBJ whole genome shotgun (WGS) entry which is preliminary data.</text>
</comment>
<evidence type="ECO:0008006" key="3">
    <source>
        <dbReference type="Google" id="ProtNLM"/>
    </source>
</evidence>
<accession>A0ABU6K2T2</accession>
<evidence type="ECO:0000313" key="1">
    <source>
        <dbReference type="EMBL" id="MEC5385535.1"/>
    </source>
</evidence>
<organism evidence="1 2">
    <name type="scientific">Uliginosibacterium silvisoli</name>
    <dbReference type="NCBI Taxonomy" id="3114758"/>
    <lineage>
        <taxon>Bacteria</taxon>
        <taxon>Pseudomonadati</taxon>
        <taxon>Pseudomonadota</taxon>
        <taxon>Betaproteobacteria</taxon>
        <taxon>Rhodocyclales</taxon>
        <taxon>Zoogloeaceae</taxon>
        <taxon>Uliginosibacterium</taxon>
    </lineage>
</organism>
<proteinExistence type="predicted"/>
<protein>
    <recommendedName>
        <fullName evidence="3">DUF4440 domain-containing protein</fullName>
    </recommendedName>
</protein>
<reference evidence="1 2" key="1">
    <citation type="submission" date="2024-01" db="EMBL/GenBank/DDBJ databases">
        <title>Uliginosibacterium soil sp. nov.</title>
        <authorList>
            <person name="Lv Y."/>
        </authorList>
    </citation>
    <scope>NUCLEOTIDE SEQUENCE [LARGE SCALE GENOMIC DNA]</scope>
    <source>
        <strain evidence="1 2">H3</strain>
    </source>
</reference>
<dbReference type="EMBL" id="JAYXHS010000001">
    <property type="protein sequence ID" value="MEC5385535.1"/>
    <property type="molecule type" value="Genomic_DNA"/>
</dbReference>
<dbReference type="RefSeq" id="WP_327598487.1">
    <property type="nucleotide sequence ID" value="NZ_JAYXHS010000001.1"/>
</dbReference>
<dbReference type="Proteomes" id="UP001331561">
    <property type="component" value="Unassembled WGS sequence"/>
</dbReference>
<keyword evidence="2" id="KW-1185">Reference proteome</keyword>
<gene>
    <name evidence="1" type="ORF">VVD49_07355</name>
</gene>
<evidence type="ECO:0000313" key="2">
    <source>
        <dbReference type="Proteomes" id="UP001331561"/>
    </source>
</evidence>
<sequence length="125" mass="13676">MSHAKSSHARSREVVLAINMTDELQRGLEKLREDWRRDPASLRKGLTCTESSAGEFVLAASESAFVTLPGACVISGVGAVQLLDDGPTFEEGAHSRSLILRSTSDGWRFSVKFVLPIVRERNAPH</sequence>